<evidence type="ECO:0000313" key="5">
    <source>
        <dbReference type="EMBL" id="MFD2681650.1"/>
    </source>
</evidence>
<keyword evidence="2" id="KW-0547">Nucleotide-binding</keyword>
<dbReference type="Proteomes" id="UP001597506">
    <property type="component" value="Unassembled WGS sequence"/>
</dbReference>
<dbReference type="EMBL" id="JBHUMF010000030">
    <property type="protein sequence ID" value="MFD2681650.1"/>
    <property type="molecule type" value="Genomic_DNA"/>
</dbReference>
<gene>
    <name evidence="5" type="ORF">ACFSUL_12925</name>
</gene>
<dbReference type="SUPFAM" id="SSF52540">
    <property type="entry name" value="P-loop containing nucleoside triphosphate hydrolases"/>
    <property type="match status" value="1"/>
</dbReference>
<organism evidence="5 6">
    <name type="scientific">Bacillus seohaeanensis</name>
    <dbReference type="NCBI Taxonomy" id="284580"/>
    <lineage>
        <taxon>Bacteria</taxon>
        <taxon>Bacillati</taxon>
        <taxon>Bacillota</taxon>
        <taxon>Bacilli</taxon>
        <taxon>Bacillales</taxon>
        <taxon>Bacillaceae</taxon>
        <taxon>Bacillus</taxon>
    </lineage>
</organism>
<dbReference type="PANTHER" id="PTHR42939">
    <property type="entry name" value="ABC TRANSPORTER ATP-BINDING PROTEIN ALBC-RELATED"/>
    <property type="match status" value="1"/>
</dbReference>
<feature type="domain" description="ABC transporter" evidence="4">
    <location>
        <begin position="3"/>
        <end position="225"/>
    </location>
</feature>
<keyword evidence="3 5" id="KW-0067">ATP-binding</keyword>
<dbReference type="RefSeq" id="WP_377936038.1">
    <property type="nucleotide sequence ID" value="NZ_JBHUMF010000030.1"/>
</dbReference>
<dbReference type="Pfam" id="PF00005">
    <property type="entry name" value="ABC_tran"/>
    <property type="match status" value="1"/>
</dbReference>
<dbReference type="InterPro" id="IPR051782">
    <property type="entry name" value="ABC_Transporter_VariousFunc"/>
</dbReference>
<dbReference type="PANTHER" id="PTHR42939:SF2">
    <property type="entry name" value="ABC-TYPE TRANSPORTER ATP-BINDING PROTEIN ECSA"/>
    <property type="match status" value="1"/>
</dbReference>
<dbReference type="CDD" id="cd03230">
    <property type="entry name" value="ABC_DR_subfamily_A"/>
    <property type="match status" value="1"/>
</dbReference>
<evidence type="ECO:0000256" key="3">
    <source>
        <dbReference type="ARBA" id="ARBA00022840"/>
    </source>
</evidence>
<sequence length="237" mass="26246">MELLTVSIISAGYDERAAVIRNIDFSIKEGELVGMIGSNGAGKSTTIKTVLGQLSHYKGTINFHENEEYAYIPERPIYYDELTLWEHIEFIGGVEEIPYEKLQKRGTELLKKYRLLDVAHQLPSSFSKGMQQKGMIVLALLTNPKLLIIDEPFIGLDPNATKLMLSSLEEMQKSGTGILMCTHVLDTAQRVCDRFIVIEKGTKIASGTLSEVLKECGVTEGGTLYDCIPEEGVDLGD</sequence>
<dbReference type="Gene3D" id="3.40.50.300">
    <property type="entry name" value="P-loop containing nucleotide triphosphate hydrolases"/>
    <property type="match status" value="1"/>
</dbReference>
<accession>A0ABW5RSI0</accession>
<dbReference type="SMART" id="SM00382">
    <property type="entry name" value="AAA"/>
    <property type="match status" value="1"/>
</dbReference>
<keyword evidence="1" id="KW-0813">Transport</keyword>
<dbReference type="InterPro" id="IPR027417">
    <property type="entry name" value="P-loop_NTPase"/>
</dbReference>
<name>A0ABW5RSI0_9BACI</name>
<dbReference type="InterPro" id="IPR003439">
    <property type="entry name" value="ABC_transporter-like_ATP-bd"/>
</dbReference>
<evidence type="ECO:0000313" key="6">
    <source>
        <dbReference type="Proteomes" id="UP001597506"/>
    </source>
</evidence>
<evidence type="ECO:0000259" key="4">
    <source>
        <dbReference type="PROSITE" id="PS50893"/>
    </source>
</evidence>
<protein>
    <submittedName>
        <fullName evidence="5">ABC transporter ATP-binding protein</fullName>
    </submittedName>
</protein>
<keyword evidence="6" id="KW-1185">Reference proteome</keyword>
<evidence type="ECO:0000256" key="1">
    <source>
        <dbReference type="ARBA" id="ARBA00022448"/>
    </source>
</evidence>
<dbReference type="PROSITE" id="PS50893">
    <property type="entry name" value="ABC_TRANSPORTER_2"/>
    <property type="match status" value="1"/>
</dbReference>
<evidence type="ECO:0000256" key="2">
    <source>
        <dbReference type="ARBA" id="ARBA00022741"/>
    </source>
</evidence>
<dbReference type="GO" id="GO:0005524">
    <property type="term" value="F:ATP binding"/>
    <property type="evidence" value="ECO:0007669"/>
    <property type="project" value="UniProtKB-KW"/>
</dbReference>
<reference evidence="6" key="1">
    <citation type="journal article" date="2019" name="Int. J. Syst. Evol. Microbiol.">
        <title>The Global Catalogue of Microorganisms (GCM) 10K type strain sequencing project: providing services to taxonomists for standard genome sequencing and annotation.</title>
        <authorList>
            <consortium name="The Broad Institute Genomics Platform"/>
            <consortium name="The Broad Institute Genome Sequencing Center for Infectious Disease"/>
            <person name="Wu L."/>
            <person name="Ma J."/>
        </authorList>
    </citation>
    <scope>NUCLEOTIDE SEQUENCE [LARGE SCALE GENOMIC DNA]</scope>
    <source>
        <strain evidence="6">KCTC 3913</strain>
    </source>
</reference>
<dbReference type="InterPro" id="IPR003593">
    <property type="entry name" value="AAA+_ATPase"/>
</dbReference>
<proteinExistence type="predicted"/>
<comment type="caution">
    <text evidence="5">The sequence shown here is derived from an EMBL/GenBank/DDBJ whole genome shotgun (WGS) entry which is preliminary data.</text>
</comment>